<evidence type="ECO:0000313" key="4">
    <source>
        <dbReference type="Proteomes" id="UP000541610"/>
    </source>
</evidence>
<evidence type="ECO:0000256" key="1">
    <source>
        <dbReference type="SAM" id="MobiDB-lite"/>
    </source>
</evidence>
<feature type="chain" id="PRO_5029526071" evidence="2">
    <location>
        <begin position="24"/>
        <end position="275"/>
    </location>
</feature>
<evidence type="ECO:0000256" key="2">
    <source>
        <dbReference type="SAM" id="SignalP"/>
    </source>
</evidence>
<organism evidence="3 4">
    <name type="scientific">Perkinsus olseni</name>
    <name type="common">Perkinsus atlanticus</name>
    <dbReference type="NCBI Taxonomy" id="32597"/>
    <lineage>
        <taxon>Eukaryota</taxon>
        <taxon>Sar</taxon>
        <taxon>Alveolata</taxon>
        <taxon>Perkinsozoa</taxon>
        <taxon>Perkinsea</taxon>
        <taxon>Perkinsida</taxon>
        <taxon>Perkinsidae</taxon>
        <taxon>Perkinsus</taxon>
    </lineage>
</organism>
<name>A0A7J6N911_PEROL</name>
<sequence length="275" mass="30680">MQTFIIWIASVICLMIHIPQVYGATPFNSDNNEDPMEADDAAGGPTSKRRVILRARRRQQTGGQLPLPSRQQGYRSGGRKRPARLQPSPLGKRKRERALDSDSEPDSESDSDSDEEQGVCKTSEDKFEDDDSFGTTCALKRTLSYALGYTMETEKGTGEKNNVLTVFCGPSVYSIADGYIQEITIAGVDRDVMIKDPLRRFNRKAFEATCSDIFKGLQKKILGKKEVVEEGDMNMCSIIMKRVCALYESVARPYLQPTANVNLGPIPEEIFMDTD</sequence>
<dbReference type="EMBL" id="JABANP010000614">
    <property type="protein sequence ID" value="KAF4680379.1"/>
    <property type="molecule type" value="Genomic_DNA"/>
</dbReference>
<feature type="compositionally biased region" description="Acidic residues" evidence="1">
    <location>
        <begin position="101"/>
        <end position="117"/>
    </location>
</feature>
<evidence type="ECO:0000313" key="3">
    <source>
        <dbReference type="EMBL" id="KAF4680379.1"/>
    </source>
</evidence>
<comment type="caution">
    <text evidence="3">The sequence shown here is derived from an EMBL/GenBank/DDBJ whole genome shotgun (WGS) entry which is preliminary data.</text>
</comment>
<gene>
    <name evidence="3" type="ORF">FOZ60_013584</name>
</gene>
<proteinExistence type="predicted"/>
<reference evidence="3 4" key="1">
    <citation type="submission" date="2020-04" db="EMBL/GenBank/DDBJ databases">
        <title>Perkinsus olseni comparative genomics.</title>
        <authorList>
            <person name="Bogema D.R."/>
        </authorList>
    </citation>
    <scope>NUCLEOTIDE SEQUENCE [LARGE SCALE GENOMIC DNA]</scope>
    <source>
        <strain evidence="3">00978-12</strain>
    </source>
</reference>
<dbReference type="Proteomes" id="UP000541610">
    <property type="component" value="Unassembled WGS sequence"/>
</dbReference>
<keyword evidence="2" id="KW-0732">Signal</keyword>
<dbReference type="OrthoDB" id="10661755at2759"/>
<feature type="region of interest" description="Disordered" evidence="1">
    <location>
        <begin position="32"/>
        <end position="131"/>
    </location>
</feature>
<accession>A0A7J6N911</accession>
<feature type="compositionally biased region" description="Basic residues" evidence="1">
    <location>
        <begin position="47"/>
        <end position="59"/>
    </location>
</feature>
<feature type="signal peptide" evidence="2">
    <location>
        <begin position="1"/>
        <end position="23"/>
    </location>
</feature>
<dbReference type="AlphaFoldDB" id="A0A7J6N911"/>
<protein>
    <submittedName>
        <fullName evidence="3">Uncharacterized protein</fullName>
    </submittedName>
</protein>